<feature type="region of interest" description="Disordered" evidence="1">
    <location>
        <begin position="21"/>
        <end position="44"/>
    </location>
</feature>
<evidence type="ECO:0000313" key="3">
    <source>
        <dbReference type="EMBL" id="OQW85927.1"/>
    </source>
</evidence>
<organism evidence="3 4">
    <name type="scientific">Rhodoferax ferrireducens</name>
    <dbReference type="NCBI Taxonomy" id="192843"/>
    <lineage>
        <taxon>Bacteria</taxon>
        <taxon>Pseudomonadati</taxon>
        <taxon>Pseudomonadota</taxon>
        <taxon>Betaproteobacteria</taxon>
        <taxon>Burkholderiales</taxon>
        <taxon>Comamonadaceae</taxon>
        <taxon>Rhodoferax</taxon>
    </lineage>
</organism>
<sequence>MDTKPTHPTYVQPYECMETSFGSQSLSHRQSEPAGVNRPETEAPDPLLEQARTLLVMHQNPSVAFLQRHLMVDYSRATALMQYLEGSVVTAPDETGWRRMLASGQLSPDDPRYNDSSIAAKALTITLSPKV</sequence>
<dbReference type="AlphaFoldDB" id="A0A1W9KP46"/>
<comment type="caution">
    <text evidence="3">The sequence shown here is derived from an EMBL/GenBank/DDBJ whole genome shotgun (WGS) entry which is preliminary data.</text>
</comment>
<dbReference type="EMBL" id="MTEI01000029">
    <property type="protein sequence ID" value="OQW85927.1"/>
    <property type="molecule type" value="Genomic_DNA"/>
</dbReference>
<reference evidence="3 4" key="1">
    <citation type="submission" date="2017-01" db="EMBL/GenBank/DDBJ databases">
        <title>Novel large sulfur bacteria in the metagenomes of groundwater-fed chemosynthetic microbial mats in the Lake Huron basin.</title>
        <authorList>
            <person name="Sharrar A.M."/>
            <person name="Flood B.E."/>
            <person name="Bailey J.V."/>
            <person name="Jones D.S."/>
            <person name="Biddanda B."/>
            <person name="Ruberg S.A."/>
            <person name="Marcus D.N."/>
            <person name="Dick G.J."/>
        </authorList>
    </citation>
    <scope>NUCLEOTIDE SEQUENCE [LARGE SCALE GENOMIC DNA]</scope>
    <source>
        <strain evidence="3">A7</strain>
    </source>
</reference>
<protein>
    <recommendedName>
        <fullName evidence="2">FtsK gamma domain-containing protein</fullName>
    </recommendedName>
</protein>
<accession>A0A1W9KP46</accession>
<dbReference type="InterPro" id="IPR036390">
    <property type="entry name" value="WH_DNA-bd_sf"/>
</dbReference>
<proteinExistence type="predicted"/>
<dbReference type="SMART" id="SM00843">
    <property type="entry name" value="Ftsk_gamma"/>
    <property type="match status" value="1"/>
</dbReference>
<evidence type="ECO:0000256" key="1">
    <source>
        <dbReference type="SAM" id="MobiDB-lite"/>
    </source>
</evidence>
<evidence type="ECO:0000313" key="4">
    <source>
        <dbReference type="Proteomes" id="UP000192505"/>
    </source>
</evidence>
<dbReference type="Proteomes" id="UP000192505">
    <property type="component" value="Unassembled WGS sequence"/>
</dbReference>
<name>A0A1W9KP46_9BURK</name>
<gene>
    <name evidence="3" type="ORF">BWK72_19810</name>
</gene>
<dbReference type="InterPro" id="IPR036388">
    <property type="entry name" value="WH-like_DNA-bd_sf"/>
</dbReference>
<dbReference type="SUPFAM" id="SSF46785">
    <property type="entry name" value="Winged helix' DNA-binding domain"/>
    <property type="match status" value="1"/>
</dbReference>
<feature type="domain" description="FtsK gamma" evidence="2">
    <location>
        <begin position="41"/>
        <end position="105"/>
    </location>
</feature>
<dbReference type="Gene3D" id="1.10.10.10">
    <property type="entry name" value="Winged helix-like DNA-binding domain superfamily/Winged helix DNA-binding domain"/>
    <property type="match status" value="1"/>
</dbReference>
<evidence type="ECO:0000259" key="2">
    <source>
        <dbReference type="SMART" id="SM00843"/>
    </source>
</evidence>
<dbReference type="Pfam" id="PF09397">
    <property type="entry name" value="FtsK_gamma"/>
    <property type="match status" value="1"/>
</dbReference>
<dbReference type="InterPro" id="IPR018541">
    <property type="entry name" value="Ftsk_gamma"/>
</dbReference>